<dbReference type="Pfam" id="PF03981">
    <property type="entry name" value="Ubiq_cyt_C_chap"/>
    <property type="match status" value="2"/>
</dbReference>
<protein>
    <recommendedName>
        <fullName evidence="2">Ubiquinol-cytochrome c chaperone domain-containing protein</fullName>
    </recommendedName>
</protein>
<dbReference type="GO" id="GO:0005739">
    <property type="term" value="C:mitochondrion"/>
    <property type="evidence" value="ECO:0007669"/>
    <property type="project" value="TreeGrafter"/>
</dbReference>
<proteinExistence type="inferred from homology"/>
<dbReference type="PANTHER" id="PTHR12184:SF1">
    <property type="entry name" value="UBIQUINOL-CYTOCHROME-C REDUCTASE COMPLEX ASSEMBLY FACTOR 1"/>
    <property type="match status" value="1"/>
</dbReference>
<dbReference type="AlphaFoldDB" id="A0A8H6ZBB0"/>
<organism evidence="3 4">
    <name type="scientific">Mycena sanguinolenta</name>
    <dbReference type="NCBI Taxonomy" id="230812"/>
    <lineage>
        <taxon>Eukaryota</taxon>
        <taxon>Fungi</taxon>
        <taxon>Dikarya</taxon>
        <taxon>Basidiomycota</taxon>
        <taxon>Agaricomycotina</taxon>
        <taxon>Agaricomycetes</taxon>
        <taxon>Agaricomycetidae</taxon>
        <taxon>Agaricales</taxon>
        <taxon>Marasmiineae</taxon>
        <taxon>Mycenaceae</taxon>
        <taxon>Mycena</taxon>
    </lineage>
</organism>
<evidence type="ECO:0000313" key="4">
    <source>
        <dbReference type="Proteomes" id="UP000623467"/>
    </source>
</evidence>
<accession>A0A8H6ZBB0</accession>
<comment type="caution">
    <text evidence="3">The sequence shown here is derived from an EMBL/GenBank/DDBJ whole genome shotgun (WGS) entry which is preliminary data.</text>
</comment>
<keyword evidence="4" id="KW-1185">Reference proteome</keyword>
<dbReference type="PANTHER" id="PTHR12184">
    <property type="entry name" value="UBIQUINOL-CYTOCHROME C REDUCTASE COMPLEX ASSEMBLY FACTOR 1 FAMILY MEMBER"/>
    <property type="match status" value="1"/>
</dbReference>
<evidence type="ECO:0000256" key="1">
    <source>
        <dbReference type="ARBA" id="ARBA00006407"/>
    </source>
</evidence>
<feature type="domain" description="Ubiquinol-cytochrome c chaperone" evidence="2">
    <location>
        <begin position="105"/>
        <end position="164"/>
    </location>
</feature>
<evidence type="ECO:0000259" key="2">
    <source>
        <dbReference type="Pfam" id="PF03981"/>
    </source>
</evidence>
<dbReference type="Proteomes" id="UP000623467">
    <property type="component" value="Unassembled WGS sequence"/>
</dbReference>
<comment type="similarity">
    <text evidence="1">Belongs to the CBP3 family.</text>
</comment>
<feature type="domain" description="Ubiquinol-cytochrome c chaperone" evidence="2">
    <location>
        <begin position="187"/>
        <end position="241"/>
    </location>
</feature>
<dbReference type="EMBL" id="JACAZH010000001">
    <property type="protein sequence ID" value="KAF7375915.1"/>
    <property type="molecule type" value="Genomic_DNA"/>
</dbReference>
<dbReference type="InterPro" id="IPR007129">
    <property type="entry name" value="Ubiqinol_cyt_c_chaperone_CPB3"/>
</dbReference>
<sequence length="355" mass="40667">MLGRTSVAQAARLRRIPRPLRAIRLVSDDKGKGRINVDDLIPERPQTWLTRKLLENPKSLERFIKITNALGMGSPRAKATNRTFVLYERVCAIKADEEKSFWQDECFLPPTFQSWFTVITLHIWMMTVRFRALPADYGKRYADCLVDHFFQDTEDRVRAIMQPSHDYKPYIFTSTFYVNPNAPKTTDKKERLASAPDRLVTQQLKIFKEQWTGFAMSLDLALVKGDMEMAAAVWRNLLGARGASGIAFPDDPSAPTFRRAVNLLGGQMVNPEKIDFDKEAKTDDDSGVHDFPPAEADKYVAYPELMLDIVQYIRRELVRLEALSDEEILDKGWDEMRFGLVRQNNTDSEVSPPSL</sequence>
<evidence type="ECO:0000313" key="3">
    <source>
        <dbReference type="EMBL" id="KAF7375915.1"/>
    </source>
</evidence>
<gene>
    <name evidence="3" type="ORF">MSAN_00005900</name>
</gene>
<dbReference type="GO" id="GO:0034551">
    <property type="term" value="P:mitochondrial respiratory chain complex III assembly"/>
    <property type="evidence" value="ECO:0007669"/>
    <property type="project" value="TreeGrafter"/>
</dbReference>
<name>A0A8H6ZBB0_9AGAR</name>
<reference evidence="3" key="1">
    <citation type="submission" date="2020-05" db="EMBL/GenBank/DDBJ databases">
        <title>Mycena genomes resolve the evolution of fungal bioluminescence.</title>
        <authorList>
            <person name="Tsai I.J."/>
        </authorList>
    </citation>
    <scope>NUCLEOTIDE SEQUENCE</scope>
    <source>
        <strain evidence="3">160909Yilan</strain>
    </source>
</reference>
<dbReference type="OrthoDB" id="10253878at2759"/>
<dbReference type="InterPro" id="IPR021150">
    <property type="entry name" value="Ubiq_cyt_c_chap"/>
</dbReference>